<evidence type="ECO:0000313" key="1">
    <source>
        <dbReference type="EMBL" id="KAH1130609.1"/>
    </source>
</evidence>
<accession>A0A9D4AMZ3</accession>
<comment type="caution">
    <text evidence="1">The sequence shown here is derived from an EMBL/GenBank/DDBJ whole genome shotgun (WGS) entry which is preliminary data.</text>
</comment>
<dbReference type="Proteomes" id="UP000828251">
    <property type="component" value="Unassembled WGS sequence"/>
</dbReference>
<dbReference type="EMBL" id="JAIQCV010000001">
    <property type="protein sequence ID" value="KAH1130609.1"/>
    <property type="molecule type" value="Genomic_DNA"/>
</dbReference>
<gene>
    <name evidence="1" type="ORF">J1N35_001987</name>
</gene>
<dbReference type="AlphaFoldDB" id="A0A9D4AMZ3"/>
<name>A0A9D4AMZ3_9ROSI</name>
<reference evidence="1 2" key="1">
    <citation type="journal article" date="2021" name="Plant Biotechnol. J.">
        <title>Multi-omics assisted identification of the key and species-specific regulatory components of drought-tolerant mechanisms in Gossypium stocksii.</title>
        <authorList>
            <person name="Yu D."/>
            <person name="Ke L."/>
            <person name="Zhang D."/>
            <person name="Wu Y."/>
            <person name="Sun Y."/>
            <person name="Mei J."/>
            <person name="Sun J."/>
            <person name="Sun Y."/>
        </authorList>
    </citation>
    <scope>NUCLEOTIDE SEQUENCE [LARGE SCALE GENOMIC DNA]</scope>
    <source>
        <strain evidence="2">cv. E1</strain>
        <tissue evidence="1">Leaf</tissue>
    </source>
</reference>
<protein>
    <submittedName>
        <fullName evidence="1">Uncharacterized protein</fullName>
    </submittedName>
</protein>
<organism evidence="1 2">
    <name type="scientific">Gossypium stocksii</name>
    <dbReference type="NCBI Taxonomy" id="47602"/>
    <lineage>
        <taxon>Eukaryota</taxon>
        <taxon>Viridiplantae</taxon>
        <taxon>Streptophyta</taxon>
        <taxon>Embryophyta</taxon>
        <taxon>Tracheophyta</taxon>
        <taxon>Spermatophyta</taxon>
        <taxon>Magnoliopsida</taxon>
        <taxon>eudicotyledons</taxon>
        <taxon>Gunneridae</taxon>
        <taxon>Pentapetalae</taxon>
        <taxon>rosids</taxon>
        <taxon>malvids</taxon>
        <taxon>Malvales</taxon>
        <taxon>Malvaceae</taxon>
        <taxon>Malvoideae</taxon>
        <taxon>Gossypium</taxon>
    </lineage>
</organism>
<sequence length="128" mass="13782">MGPHARVACPCGPICPDWPCPRGPHGLAQNSHVHMTCSCRPTRPCGLHTLLSLACVTPTITPQHHTAVLCIAIPSSIIWPCHRTRPTTRATTSPCGVDRTIFLLLPKFDFLCFGNTPGAMLMDGTMNA</sequence>
<proteinExistence type="predicted"/>
<keyword evidence="2" id="KW-1185">Reference proteome</keyword>
<evidence type="ECO:0000313" key="2">
    <source>
        <dbReference type="Proteomes" id="UP000828251"/>
    </source>
</evidence>